<reference evidence="2" key="1">
    <citation type="submission" date="2021-01" db="EMBL/GenBank/DDBJ databases">
        <title>Genome sequence of strain Noviherbaspirillum sp. DKR-6.</title>
        <authorList>
            <person name="Chaudhary D.K."/>
        </authorList>
    </citation>
    <scope>NUCLEOTIDE SEQUENCE</scope>
    <source>
        <strain evidence="2">DKR-6</strain>
    </source>
</reference>
<dbReference type="EMBL" id="JAEPBG010000005">
    <property type="protein sequence ID" value="MBK4735561.1"/>
    <property type="molecule type" value="Genomic_DNA"/>
</dbReference>
<feature type="compositionally biased region" description="Low complexity" evidence="1">
    <location>
        <begin position="77"/>
        <end position="88"/>
    </location>
</feature>
<name>A0A934SUT0_9BURK</name>
<feature type="compositionally biased region" description="Basic and acidic residues" evidence="1">
    <location>
        <begin position="27"/>
        <end position="48"/>
    </location>
</feature>
<organism evidence="2 3">
    <name type="scientific">Noviherbaspirillum pedocola</name>
    <dbReference type="NCBI Taxonomy" id="2801341"/>
    <lineage>
        <taxon>Bacteria</taxon>
        <taxon>Pseudomonadati</taxon>
        <taxon>Pseudomonadota</taxon>
        <taxon>Betaproteobacteria</taxon>
        <taxon>Burkholderiales</taxon>
        <taxon>Oxalobacteraceae</taxon>
        <taxon>Noviherbaspirillum</taxon>
    </lineage>
</organism>
<keyword evidence="3" id="KW-1185">Reference proteome</keyword>
<gene>
    <name evidence="2" type="ORF">JJB74_13140</name>
</gene>
<proteinExistence type="predicted"/>
<evidence type="ECO:0000313" key="2">
    <source>
        <dbReference type="EMBL" id="MBK4735561.1"/>
    </source>
</evidence>
<dbReference type="Proteomes" id="UP000622890">
    <property type="component" value="Unassembled WGS sequence"/>
</dbReference>
<dbReference type="RefSeq" id="WP_200592721.1">
    <property type="nucleotide sequence ID" value="NZ_JAEPBG010000005.1"/>
</dbReference>
<feature type="region of interest" description="Disordered" evidence="1">
    <location>
        <begin position="1"/>
        <end position="160"/>
    </location>
</feature>
<sequence length="160" mass="15425">MEPGKNGGAPLVGVDDIGLPTGSGVDSMRENDAQGEPREDEERLERAAGPHGAHTTELVGVDDIGLPSGLQPEDVGGEPAAMAAMASSGGEGGGQGGAPAPQTVHESSPEMAPGDDAAPGTVGTGDDTCPVCHGSGKNASGGQCPNCRGTGTITEGIGGG</sequence>
<evidence type="ECO:0000313" key="3">
    <source>
        <dbReference type="Proteomes" id="UP000622890"/>
    </source>
</evidence>
<accession>A0A934SUT0</accession>
<protein>
    <submittedName>
        <fullName evidence="2">Uncharacterized protein</fullName>
    </submittedName>
</protein>
<comment type="caution">
    <text evidence="2">The sequence shown here is derived from an EMBL/GenBank/DDBJ whole genome shotgun (WGS) entry which is preliminary data.</text>
</comment>
<dbReference type="Gene3D" id="6.20.20.10">
    <property type="match status" value="1"/>
</dbReference>
<evidence type="ECO:0000256" key="1">
    <source>
        <dbReference type="SAM" id="MobiDB-lite"/>
    </source>
</evidence>
<feature type="compositionally biased region" description="Low complexity" evidence="1">
    <location>
        <begin position="149"/>
        <end position="160"/>
    </location>
</feature>
<dbReference type="AlphaFoldDB" id="A0A934SUT0"/>